<evidence type="ECO:0000259" key="2">
    <source>
        <dbReference type="Pfam" id="PF25019"/>
    </source>
</evidence>
<dbReference type="InterPro" id="IPR056789">
    <property type="entry name" value="LRR_R13L1-DRL21"/>
</dbReference>
<dbReference type="Pfam" id="PF25019">
    <property type="entry name" value="LRR_R13L1-DRL21"/>
    <property type="match status" value="1"/>
</dbReference>
<dbReference type="Proteomes" id="UP000826271">
    <property type="component" value="Unassembled WGS sequence"/>
</dbReference>
<sequence>MYDPNDDSTMRGSQRPHTKVEIGQDDPWPDHEMEEIELVQLWMANGFIPSEGQINRLAYRWSFDLQGTALFVLKHETYILESRKAPRFPKMHRHLCLNLKSSWEIPENQTKLKLPIDNSLRSLIVHESNALHRAQSFLSFLSKQRNLRVLTLNLIDSEELLELPKCLKVMKNLCLSWKNDINENSEEEVLEGLQPHENLEKMLISSYQGPRFPNWMSTAAFKHLKEIHLENCIKCEHLPALGKLPSLADLTLDGIDSVKHLGVEWYGNGEIISRT</sequence>
<dbReference type="SUPFAM" id="SSF52058">
    <property type="entry name" value="L domain-like"/>
    <property type="match status" value="1"/>
</dbReference>
<evidence type="ECO:0000313" key="4">
    <source>
        <dbReference type="Proteomes" id="UP000826271"/>
    </source>
</evidence>
<name>A0AAV6WCY5_9LAMI</name>
<proteinExistence type="predicted"/>
<evidence type="ECO:0000313" key="3">
    <source>
        <dbReference type="EMBL" id="KAG8364928.1"/>
    </source>
</evidence>
<comment type="caution">
    <text evidence="3">The sequence shown here is derived from an EMBL/GenBank/DDBJ whole genome shotgun (WGS) entry which is preliminary data.</text>
</comment>
<dbReference type="Gene3D" id="3.80.10.10">
    <property type="entry name" value="Ribonuclease Inhibitor"/>
    <property type="match status" value="1"/>
</dbReference>
<feature type="domain" description="R13L1/DRL21-like LRR repeat region" evidence="2">
    <location>
        <begin position="169"/>
        <end position="254"/>
    </location>
</feature>
<reference evidence="3" key="1">
    <citation type="submission" date="2019-10" db="EMBL/GenBank/DDBJ databases">
        <authorList>
            <person name="Zhang R."/>
            <person name="Pan Y."/>
            <person name="Wang J."/>
            <person name="Ma R."/>
            <person name="Yu S."/>
        </authorList>
    </citation>
    <scope>NUCLEOTIDE SEQUENCE</scope>
    <source>
        <strain evidence="3">LA-IB0</strain>
        <tissue evidence="3">Leaf</tissue>
    </source>
</reference>
<keyword evidence="4" id="KW-1185">Reference proteome</keyword>
<organism evidence="3 4">
    <name type="scientific">Buddleja alternifolia</name>
    <dbReference type="NCBI Taxonomy" id="168488"/>
    <lineage>
        <taxon>Eukaryota</taxon>
        <taxon>Viridiplantae</taxon>
        <taxon>Streptophyta</taxon>
        <taxon>Embryophyta</taxon>
        <taxon>Tracheophyta</taxon>
        <taxon>Spermatophyta</taxon>
        <taxon>Magnoliopsida</taxon>
        <taxon>eudicotyledons</taxon>
        <taxon>Gunneridae</taxon>
        <taxon>Pentapetalae</taxon>
        <taxon>asterids</taxon>
        <taxon>lamiids</taxon>
        <taxon>Lamiales</taxon>
        <taxon>Scrophulariaceae</taxon>
        <taxon>Buddlejeae</taxon>
        <taxon>Buddleja</taxon>
    </lineage>
</organism>
<accession>A0AAV6WCY5</accession>
<protein>
    <recommendedName>
        <fullName evidence="2">R13L1/DRL21-like LRR repeat region domain-containing protein</fullName>
    </recommendedName>
</protein>
<dbReference type="PANTHER" id="PTHR47186:SF3">
    <property type="entry name" value="OS09G0267800 PROTEIN"/>
    <property type="match status" value="1"/>
</dbReference>
<feature type="region of interest" description="Disordered" evidence="1">
    <location>
        <begin position="1"/>
        <end position="28"/>
    </location>
</feature>
<evidence type="ECO:0000256" key="1">
    <source>
        <dbReference type="SAM" id="MobiDB-lite"/>
    </source>
</evidence>
<dbReference type="PANTHER" id="PTHR47186">
    <property type="entry name" value="LEUCINE-RICH REPEAT-CONTAINING PROTEIN 57"/>
    <property type="match status" value="1"/>
</dbReference>
<gene>
    <name evidence="3" type="ORF">BUALT_Bualt18G0049700</name>
</gene>
<dbReference type="AlphaFoldDB" id="A0AAV6WCY5"/>
<dbReference type="InterPro" id="IPR032675">
    <property type="entry name" value="LRR_dom_sf"/>
</dbReference>
<dbReference type="EMBL" id="WHWC01000018">
    <property type="protein sequence ID" value="KAG8364928.1"/>
    <property type="molecule type" value="Genomic_DNA"/>
</dbReference>